<keyword evidence="14" id="KW-1185">Reference proteome</keyword>
<gene>
    <name evidence="13" type="ORF">SAMN02927935_03585</name>
</gene>
<comment type="subcellular location">
    <subcellularLocation>
        <location evidence="1">Membrane</location>
        <topology evidence="1">Multi-pass membrane protein</topology>
    </subcellularLocation>
</comment>
<name>A0A1G5KS16_9GAMM</name>
<evidence type="ECO:0000256" key="4">
    <source>
        <dbReference type="ARBA" id="ARBA00022496"/>
    </source>
</evidence>
<evidence type="ECO:0000259" key="11">
    <source>
        <dbReference type="Pfam" id="PF01545"/>
    </source>
</evidence>
<sequence>MQNEKQAVARNSMIASGLLATGKFVAGIFTGSIGLISEGIHSFTDFIATSITWLAVRISDKPADDDHHFGHGKVENLAALFEVLLLLGAAGWIVYEAGSSLFGQPHEIVAAPVVIAVLLISICVDFFRVRALNRVAKATDSAALEADALHFFSDMLSSGVVLLGMVFVLLGFGRADAIAALIVAGFIFVAAIKLGKRSFDSLMDAAPAGATEAIRATLDSFPAVLACDSVRIRNAGAVLFVEITLAVCRTLPLERIDALKREIVERLREQYAKAEFTVIAVPQTRSDEDMATRIRAIAANHGAQVQNVTLQQLPTRMAIGMDLAVPANASVAQAHDIATEIEGILRQAIGEDTEIETHLEPQTPHWLASEDVSAAELADIRLILQSALEQGDKVQDVHNIRARRTDGGIIVNFHCRVSPAVTIAAAHDAVDRVERRLRAFYPAISRAIGHVEPIKPGV</sequence>
<dbReference type="NCBIfam" id="TIGR01297">
    <property type="entry name" value="CDF"/>
    <property type="match status" value="1"/>
</dbReference>
<dbReference type="InterPro" id="IPR058533">
    <property type="entry name" value="Cation_efflux_TM"/>
</dbReference>
<dbReference type="InterPro" id="IPR002524">
    <property type="entry name" value="Cation_efflux"/>
</dbReference>
<evidence type="ECO:0000256" key="7">
    <source>
        <dbReference type="ARBA" id="ARBA00022906"/>
    </source>
</evidence>
<reference evidence="13 14" key="1">
    <citation type="submission" date="2016-10" db="EMBL/GenBank/DDBJ databases">
        <authorList>
            <person name="Varghese N."/>
            <person name="Submissions S."/>
        </authorList>
    </citation>
    <scope>NUCLEOTIDE SEQUENCE [LARGE SCALE GENOMIC DNA]</scope>
    <source>
        <strain evidence="13 14">CGMCC 1.6853</strain>
    </source>
</reference>
<feature type="transmembrane region" description="Helical" evidence="10">
    <location>
        <begin position="77"/>
        <end position="95"/>
    </location>
</feature>
<dbReference type="PANTHER" id="PTHR43840:SF15">
    <property type="entry name" value="MITOCHONDRIAL METAL TRANSPORTER 1-RELATED"/>
    <property type="match status" value="1"/>
</dbReference>
<evidence type="ECO:0000313" key="13">
    <source>
        <dbReference type="EMBL" id="SCZ02898.1"/>
    </source>
</evidence>
<keyword evidence="5" id="KW-0997">Cell inner membrane</keyword>
<comment type="caution">
    <text evidence="13">The sequence shown here is derived from an EMBL/GenBank/DDBJ whole genome shotgun (WGS) entry which is preliminary data.</text>
</comment>
<keyword evidence="4" id="KW-0410">Iron transport</keyword>
<keyword evidence="4" id="KW-0408">Iron</keyword>
<feature type="transmembrane region" description="Helical" evidence="10">
    <location>
        <begin position="107"/>
        <end position="127"/>
    </location>
</feature>
<keyword evidence="3" id="KW-0813">Transport</keyword>
<feature type="transmembrane region" description="Helical" evidence="10">
    <location>
        <begin position="12"/>
        <end position="33"/>
    </location>
</feature>
<keyword evidence="7" id="KW-0862">Zinc</keyword>
<dbReference type="Proteomes" id="UP000183031">
    <property type="component" value="Unassembled WGS sequence"/>
</dbReference>
<evidence type="ECO:0000313" key="14">
    <source>
        <dbReference type="Proteomes" id="UP000183031"/>
    </source>
</evidence>
<evidence type="ECO:0000256" key="6">
    <source>
        <dbReference type="ARBA" id="ARBA00022692"/>
    </source>
</evidence>
<proteinExistence type="inferred from homology"/>
<feature type="transmembrane region" description="Helical" evidence="10">
    <location>
        <begin position="148"/>
        <end position="171"/>
    </location>
</feature>
<organism evidence="13 14">
    <name type="scientific">Serratia nematodiphila</name>
    <dbReference type="NCBI Taxonomy" id="458197"/>
    <lineage>
        <taxon>Bacteria</taxon>
        <taxon>Pseudomonadati</taxon>
        <taxon>Pseudomonadota</taxon>
        <taxon>Gammaproteobacteria</taxon>
        <taxon>Enterobacterales</taxon>
        <taxon>Yersiniaceae</taxon>
        <taxon>Serratia</taxon>
    </lineage>
</organism>
<dbReference type="EMBL" id="FMUT01000010">
    <property type="protein sequence ID" value="SCZ02898.1"/>
    <property type="molecule type" value="Genomic_DNA"/>
</dbReference>
<protein>
    <submittedName>
        <fullName evidence="13">Cation diffusion facilitator family transporter</fullName>
    </submittedName>
</protein>
<dbReference type="RefSeq" id="WP_033632985.1">
    <property type="nucleotide sequence ID" value="NZ_CBCSIN010000010.1"/>
</dbReference>
<comment type="similarity">
    <text evidence="2">Belongs to the cation diffusion facilitator (CDF) transporter (TC 2.A.4) family. FieF subfamily.</text>
</comment>
<keyword evidence="5" id="KW-1003">Cell membrane</keyword>
<evidence type="ECO:0000256" key="8">
    <source>
        <dbReference type="ARBA" id="ARBA00022989"/>
    </source>
</evidence>
<evidence type="ECO:0000256" key="10">
    <source>
        <dbReference type="SAM" id="Phobius"/>
    </source>
</evidence>
<accession>A0A1G5KS16</accession>
<dbReference type="Gene3D" id="3.30.70.1350">
    <property type="entry name" value="Cation efflux protein, cytoplasmic domain"/>
    <property type="match status" value="3"/>
</dbReference>
<feature type="domain" description="Cation efflux protein cytoplasmic" evidence="12">
    <location>
        <begin position="385"/>
        <end position="453"/>
    </location>
</feature>
<dbReference type="Pfam" id="PF01545">
    <property type="entry name" value="Cation_efflux"/>
    <property type="match status" value="1"/>
</dbReference>
<dbReference type="PANTHER" id="PTHR43840">
    <property type="entry name" value="MITOCHONDRIAL METAL TRANSPORTER 1-RELATED"/>
    <property type="match status" value="1"/>
</dbReference>
<feature type="domain" description="Cation efflux protein cytoplasmic" evidence="12">
    <location>
        <begin position="211"/>
        <end position="278"/>
    </location>
</feature>
<keyword evidence="7" id="KW-0406">Ion transport</keyword>
<dbReference type="InterPro" id="IPR027470">
    <property type="entry name" value="Cation_efflux_CTD"/>
</dbReference>
<dbReference type="InterPro" id="IPR036837">
    <property type="entry name" value="Cation_efflux_CTD_sf"/>
</dbReference>
<keyword evidence="7" id="KW-0864">Zinc transport</keyword>
<feature type="domain" description="Cation efflux protein cytoplasmic" evidence="12">
    <location>
        <begin position="292"/>
        <end position="361"/>
    </location>
</feature>
<keyword evidence="8 10" id="KW-1133">Transmembrane helix</keyword>
<keyword evidence="9 10" id="KW-0472">Membrane</keyword>
<dbReference type="Gene3D" id="1.20.1510.10">
    <property type="entry name" value="Cation efflux protein transmembrane domain"/>
    <property type="match status" value="1"/>
</dbReference>
<evidence type="ECO:0000256" key="5">
    <source>
        <dbReference type="ARBA" id="ARBA00022519"/>
    </source>
</evidence>
<feature type="domain" description="Cation efflux protein transmembrane" evidence="11">
    <location>
        <begin position="13"/>
        <end position="203"/>
    </location>
</feature>
<evidence type="ECO:0000259" key="12">
    <source>
        <dbReference type="Pfam" id="PF16916"/>
    </source>
</evidence>
<evidence type="ECO:0000256" key="3">
    <source>
        <dbReference type="ARBA" id="ARBA00022448"/>
    </source>
</evidence>
<dbReference type="InterPro" id="IPR050291">
    <property type="entry name" value="CDF_Transporter"/>
</dbReference>
<keyword evidence="6 10" id="KW-0812">Transmembrane</keyword>
<dbReference type="Pfam" id="PF16916">
    <property type="entry name" value="ZT_dimer"/>
    <property type="match status" value="3"/>
</dbReference>
<evidence type="ECO:0000256" key="9">
    <source>
        <dbReference type="ARBA" id="ARBA00023136"/>
    </source>
</evidence>
<dbReference type="SUPFAM" id="SSF161111">
    <property type="entry name" value="Cation efflux protein transmembrane domain-like"/>
    <property type="match status" value="1"/>
</dbReference>
<dbReference type="InterPro" id="IPR027469">
    <property type="entry name" value="Cation_efflux_TMD_sf"/>
</dbReference>
<evidence type="ECO:0000256" key="2">
    <source>
        <dbReference type="ARBA" id="ARBA00010212"/>
    </source>
</evidence>
<feature type="transmembrane region" description="Helical" evidence="10">
    <location>
        <begin position="177"/>
        <end position="195"/>
    </location>
</feature>
<evidence type="ECO:0000256" key="1">
    <source>
        <dbReference type="ARBA" id="ARBA00004141"/>
    </source>
</evidence>
<dbReference type="SUPFAM" id="SSF160240">
    <property type="entry name" value="Cation efflux protein cytoplasmic domain-like"/>
    <property type="match status" value="3"/>
</dbReference>